<dbReference type="Pfam" id="PF06013">
    <property type="entry name" value="WXG100"/>
    <property type="match status" value="1"/>
</dbReference>
<gene>
    <name evidence="1" type="ORF">GCM10017581_026720</name>
</gene>
<dbReference type="SUPFAM" id="SSF140453">
    <property type="entry name" value="EsxAB dimer-like"/>
    <property type="match status" value="1"/>
</dbReference>
<protein>
    <recommendedName>
        <fullName evidence="3">ESAT-6-like protein</fullName>
    </recommendedName>
</protein>
<dbReference type="Proteomes" id="UP001143480">
    <property type="component" value="Unassembled WGS sequence"/>
</dbReference>
<comment type="caution">
    <text evidence="1">The sequence shown here is derived from an EMBL/GenBank/DDBJ whole genome shotgun (WGS) entry which is preliminary data.</text>
</comment>
<name>A0A9W6KF49_9ACTN</name>
<dbReference type="InterPro" id="IPR036689">
    <property type="entry name" value="ESAT-6-like_sf"/>
</dbReference>
<dbReference type="InterPro" id="IPR010310">
    <property type="entry name" value="T7SS_ESAT-6-like"/>
</dbReference>
<reference evidence="1" key="2">
    <citation type="submission" date="2023-01" db="EMBL/GenBank/DDBJ databases">
        <authorList>
            <person name="Sun Q."/>
            <person name="Evtushenko L."/>
        </authorList>
    </citation>
    <scope>NUCLEOTIDE SEQUENCE</scope>
    <source>
        <strain evidence="1">VKM Ac-1321</strain>
    </source>
</reference>
<dbReference type="Gene3D" id="1.10.287.1060">
    <property type="entry name" value="ESAT-6-like"/>
    <property type="match status" value="1"/>
</dbReference>
<sequence>MSDGEVYVNYQALQDGEAQIIQISQRIEQKLADLKGRLARIAWEGTDQQAYQSYQAQWDQAIADLNTVLAKTGALVGSAHGNYKQNEINNTHVWDGA</sequence>
<accession>A0A9W6KF49</accession>
<keyword evidence="2" id="KW-1185">Reference proteome</keyword>
<reference evidence="1" key="1">
    <citation type="journal article" date="2014" name="Int. J. Syst. Evol. Microbiol.">
        <title>Complete genome sequence of Corynebacterium casei LMG S-19264T (=DSM 44701T), isolated from a smear-ripened cheese.</title>
        <authorList>
            <consortium name="US DOE Joint Genome Institute (JGI-PGF)"/>
            <person name="Walter F."/>
            <person name="Albersmeier A."/>
            <person name="Kalinowski J."/>
            <person name="Ruckert C."/>
        </authorList>
    </citation>
    <scope>NUCLEOTIDE SEQUENCE</scope>
    <source>
        <strain evidence="1">VKM Ac-1321</strain>
    </source>
</reference>
<evidence type="ECO:0000313" key="1">
    <source>
        <dbReference type="EMBL" id="GLL00931.1"/>
    </source>
</evidence>
<evidence type="ECO:0000313" key="2">
    <source>
        <dbReference type="Proteomes" id="UP001143480"/>
    </source>
</evidence>
<evidence type="ECO:0008006" key="3">
    <source>
        <dbReference type="Google" id="ProtNLM"/>
    </source>
</evidence>
<organism evidence="1 2">
    <name type="scientific">Dactylosporangium matsuzakiense</name>
    <dbReference type="NCBI Taxonomy" id="53360"/>
    <lineage>
        <taxon>Bacteria</taxon>
        <taxon>Bacillati</taxon>
        <taxon>Actinomycetota</taxon>
        <taxon>Actinomycetes</taxon>
        <taxon>Micromonosporales</taxon>
        <taxon>Micromonosporaceae</taxon>
        <taxon>Dactylosporangium</taxon>
    </lineage>
</organism>
<dbReference type="AlphaFoldDB" id="A0A9W6KF49"/>
<proteinExistence type="predicted"/>
<dbReference type="EMBL" id="BSFP01000012">
    <property type="protein sequence ID" value="GLL00931.1"/>
    <property type="molecule type" value="Genomic_DNA"/>
</dbReference>
<dbReference type="RefSeq" id="WP_223092827.1">
    <property type="nucleotide sequence ID" value="NZ_BAAAXA010000001.1"/>
</dbReference>